<dbReference type="OrthoDB" id="130480at2157"/>
<dbReference type="RefSeq" id="WP_048089190.1">
    <property type="nucleotide sequence ID" value="NZ_JMIY01000001.1"/>
</dbReference>
<reference evidence="2 3" key="1">
    <citation type="journal article" date="2013" name="Nature">
        <title>Anaerobic oxidation of methane coupled to nitrate reduction in a novel archaeal lineage.</title>
        <authorList>
            <person name="Haroon M.F."/>
            <person name="Hu S."/>
            <person name="Shi Y."/>
            <person name="Imelfort M."/>
            <person name="Keller J."/>
            <person name="Hugenholtz P."/>
            <person name="Yuan Z."/>
            <person name="Tyson G.W."/>
        </authorList>
    </citation>
    <scope>NUCLEOTIDE SEQUENCE [LARGE SCALE GENOMIC DNA]</scope>
    <source>
        <strain evidence="2 3">ANME-2d</strain>
    </source>
</reference>
<feature type="domain" description="DUF362" evidence="1">
    <location>
        <begin position="38"/>
        <end position="242"/>
    </location>
</feature>
<gene>
    <name evidence="2" type="ORF">ANME2D_00047</name>
</gene>
<dbReference type="Proteomes" id="UP000027153">
    <property type="component" value="Unassembled WGS sequence"/>
</dbReference>
<dbReference type="Pfam" id="PF04015">
    <property type="entry name" value="DUF362"/>
    <property type="match status" value="1"/>
</dbReference>
<evidence type="ECO:0000259" key="1">
    <source>
        <dbReference type="Pfam" id="PF04015"/>
    </source>
</evidence>
<sequence>MERDIRSEVYVIKTTDRRRGVEELLKYFEPGNLSGKNIALKANYNSADPFPASTHIDTLSAIVDALKGRGCSVVMAERSGMGVTGEVLEDMGVIELAKRVGFDVVVLDDVGSSGWVHQAPGGSHWKRGFLFPKIFSEADAIIQTCCLKTHRFGGHITMSLKNSVGMVAAHDPEDGYNYMAELHVSPYQRQMIAEINTAYRPGLVIMDGIQGFSKGGPERGTLIEPHIMVAGRDRVAVDAAGVAVLRIYDTTGEVLRGRVFEQDQIARAAELGLGASGPDEIEIIPINNEAQGICSKIEEKIKEKS</sequence>
<organism evidence="2 3">
    <name type="scientific">Candidatus Methanoperedens nitratireducens</name>
    <dbReference type="NCBI Taxonomy" id="1392998"/>
    <lineage>
        <taxon>Archaea</taxon>
        <taxon>Methanobacteriati</taxon>
        <taxon>Methanobacteriota</taxon>
        <taxon>Stenosarchaea group</taxon>
        <taxon>Methanomicrobia</taxon>
        <taxon>Methanosarcinales</taxon>
        <taxon>ANME-2 cluster</taxon>
        <taxon>Candidatus Methanoperedentaceae</taxon>
        <taxon>Candidatus Methanoperedens</taxon>
    </lineage>
</organism>
<protein>
    <recommendedName>
        <fullName evidence="1">DUF362 domain-containing protein</fullName>
    </recommendedName>
</protein>
<dbReference type="InterPro" id="IPR007160">
    <property type="entry name" value="DUF362"/>
</dbReference>
<dbReference type="PATRIC" id="fig|1392998.3.peg.406"/>
<evidence type="ECO:0000313" key="3">
    <source>
        <dbReference type="Proteomes" id="UP000027153"/>
    </source>
</evidence>
<comment type="caution">
    <text evidence="2">The sequence shown here is derived from an EMBL/GenBank/DDBJ whole genome shotgun (WGS) entry which is preliminary data.</text>
</comment>
<name>A0A062V8Z4_9EURY</name>
<proteinExistence type="predicted"/>
<accession>A0A062V8Z4</accession>
<dbReference type="AlphaFoldDB" id="A0A062V8Z4"/>
<evidence type="ECO:0000313" key="2">
    <source>
        <dbReference type="EMBL" id="KCZ72988.1"/>
    </source>
</evidence>
<keyword evidence="3" id="KW-1185">Reference proteome</keyword>
<dbReference type="EMBL" id="JMIY01000001">
    <property type="protein sequence ID" value="KCZ72988.1"/>
    <property type="molecule type" value="Genomic_DNA"/>
</dbReference>